<gene>
    <name evidence="4" type="primary">C13H2orf78</name>
</gene>
<evidence type="ECO:0000259" key="2">
    <source>
        <dbReference type="Pfam" id="PF15442"/>
    </source>
</evidence>
<evidence type="ECO:0000256" key="1">
    <source>
        <dbReference type="SAM" id="MobiDB-lite"/>
    </source>
</evidence>
<dbReference type="PANTHER" id="PTHR31466:SF1">
    <property type="entry name" value="RIKEN CDNA 4930433I11 GENE"/>
    <property type="match status" value="1"/>
</dbReference>
<evidence type="ECO:0000313" key="3">
    <source>
        <dbReference type="Proteomes" id="UP000694857"/>
    </source>
</evidence>
<dbReference type="PANTHER" id="PTHR31466">
    <property type="entry name" value="GENE 5591-RELATED"/>
    <property type="match status" value="1"/>
</dbReference>
<feature type="compositionally biased region" description="Polar residues" evidence="1">
    <location>
        <begin position="501"/>
        <end position="510"/>
    </location>
</feature>
<name>A0A8B8Z4G1_BALMU</name>
<sequence length="1016" mass="110253">MRLTTVPFSQTLFKVSPQNPTAQLQPLRQSSSVVSSALVPAVDVSSSLTMSENFQHPSLLGTLNSLQHSLPVVSNATSLTPSVCNFSRVSAPAVSSASATGTPFQTLMGSAYLYQHSSTTMLSGVTDHSQISTSAASYPGVLEWDITGSTEKNSSSLGDFTLALTDRHTAASSMFMAAQYDKTSDANNMVPLYPSLSASLAQGTPSQIPNQGHSRLSLPYQEGSQVYHYNQGTRGSLLYGELGSCPQSYGSASYTGSRASVQPEMGMGLKEIQPTNIRPPASTSAICHPVSAQRITETSFQVLSVFRLYIRTTRASLVAQWLRIRVPMQGTRVRALRVSRNALPILPLNPLKGTRLLCWCLGGASRLPGTDFSLDPFVVMETSLVMKNSLGLQPPSQTFCVTQTQELPKSCSSRNSHILESNPPSELGDISVTAPVQSARRLLALPPAPSQGQIESKNVDDIKTKLSKPLDAYQIPIENQDPPLLPSGIPDIRQPLACTDPLSQEEQPGSENADLGENSRSRQDLGTLENGTEPSSGLADITTLAEGIHLPQLFNPLKDLDQSQGPNVIKAKDTRAIKVNQVQEKPSVIKVPSDQPRKNKQKASEPISGAPKAKIQPKNPECLLGGEVVICHAAVSDRAPVNTAKHSQGKPQKAASRKISKTKSHGQEKTKRTRGRNKAEENKQSGNKVKAEEKPAIPNTKRKEHQTELLQQSLRKPRTSLGVRMLESVKVLHALGKKNETKTGLSSCRLLGNSSNPKDPQPPPAIQPWRHTPREGKSPEKTQVQAQKPDSSAETECPAPSQYERPPPGKVKLIPLPFSAWDKPQARPAPRRPQSLASRRPAGAYRAQPGSTDSAQPAAVNSAQPAPASLPGPAKPAQPTGTNPSQPAWTNHTQPRVPQSAAAPRPAPYKTSSGASLQREPVPPAVNKRQSPPKLQTQFLLQDFSKQRVPWREPNVPEPVMSKPIEQEQRPEREAMKRRAQQQRENAARYTSSGKLQFFTERENEMEIADYYGYVK</sequence>
<dbReference type="GeneID" id="118906335"/>
<evidence type="ECO:0000313" key="4">
    <source>
        <dbReference type="RefSeq" id="XP_036729702.1"/>
    </source>
</evidence>
<reference evidence="4" key="1">
    <citation type="submission" date="2025-08" db="UniProtKB">
        <authorList>
            <consortium name="RefSeq"/>
        </authorList>
    </citation>
    <scope>IDENTIFICATION</scope>
    <source>
        <tissue evidence="4">Epidermis and Blubber</tissue>
    </source>
</reference>
<protein>
    <submittedName>
        <fullName evidence="4">Uncharacterized protein C2orf78 homolog</fullName>
    </submittedName>
</protein>
<feature type="compositionally biased region" description="Basic residues" evidence="1">
    <location>
        <begin position="655"/>
        <end position="664"/>
    </location>
</feature>
<feature type="compositionally biased region" description="Polar residues" evidence="1">
    <location>
        <begin position="849"/>
        <end position="864"/>
    </location>
</feature>
<dbReference type="RefSeq" id="XP_036729702.1">
    <property type="nucleotide sequence ID" value="XM_036873807.1"/>
</dbReference>
<proteinExistence type="predicted"/>
<feature type="compositionally biased region" description="Polar residues" evidence="1">
    <location>
        <begin position="928"/>
        <end position="940"/>
    </location>
</feature>
<feature type="region of interest" description="Disordered" evidence="1">
    <location>
        <begin position="477"/>
        <end position="538"/>
    </location>
</feature>
<dbReference type="Proteomes" id="UP000694857">
    <property type="component" value="Chromosome 13"/>
</dbReference>
<feature type="domain" description="DUF4629" evidence="2">
    <location>
        <begin position="592"/>
        <end position="739"/>
    </location>
</feature>
<organism evidence="3 4">
    <name type="scientific">Balaenoptera musculus</name>
    <name type="common">Blue whale</name>
    <dbReference type="NCBI Taxonomy" id="9771"/>
    <lineage>
        <taxon>Eukaryota</taxon>
        <taxon>Metazoa</taxon>
        <taxon>Chordata</taxon>
        <taxon>Craniata</taxon>
        <taxon>Vertebrata</taxon>
        <taxon>Euteleostomi</taxon>
        <taxon>Mammalia</taxon>
        <taxon>Eutheria</taxon>
        <taxon>Laurasiatheria</taxon>
        <taxon>Artiodactyla</taxon>
        <taxon>Whippomorpha</taxon>
        <taxon>Cetacea</taxon>
        <taxon>Mysticeti</taxon>
        <taxon>Balaenopteridae</taxon>
        <taxon>Balaenoptera</taxon>
    </lineage>
</organism>
<dbReference type="KEGG" id="bmus:118906335"/>
<dbReference type="Pfam" id="PF15442">
    <property type="entry name" value="DUF4629"/>
    <property type="match status" value="1"/>
</dbReference>
<feature type="compositionally biased region" description="Basic and acidic residues" evidence="1">
    <location>
        <begin position="677"/>
        <end position="695"/>
    </location>
</feature>
<accession>A0A8B8Z4G1</accession>
<dbReference type="InterPro" id="IPR027898">
    <property type="entry name" value="DUF4629"/>
</dbReference>
<feature type="compositionally biased region" description="Polar residues" evidence="1">
    <location>
        <begin position="781"/>
        <end position="794"/>
    </location>
</feature>
<feature type="region of interest" description="Disordered" evidence="1">
    <location>
        <begin position="640"/>
        <end position="992"/>
    </location>
</feature>
<feature type="compositionally biased region" description="Polar residues" evidence="1">
    <location>
        <begin position="742"/>
        <end position="756"/>
    </location>
</feature>
<dbReference type="CTD" id="102117988"/>
<feature type="region of interest" description="Disordered" evidence="1">
    <location>
        <begin position="580"/>
        <end position="619"/>
    </location>
</feature>
<feature type="compositionally biased region" description="Polar residues" evidence="1">
    <location>
        <begin position="879"/>
        <end position="897"/>
    </location>
</feature>
<dbReference type="InterPro" id="IPR040292">
    <property type="entry name" value="C2orf78-like"/>
</dbReference>
<feature type="compositionally biased region" description="Basic and acidic residues" evidence="1">
    <location>
        <begin position="965"/>
        <end position="977"/>
    </location>
</feature>
<keyword evidence="3" id="KW-1185">Reference proteome</keyword>
<dbReference type="OrthoDB" id="9808992at2759"/>
<dbReference type="AlphaFoldDB" id="A0A8B8Z4G1"/>
<feature type="compositionally biased region" description="Low complexity" evidence="1">
    <location>
        <begin position="826"/>
        <end position="842"/>
    </location>
</feature>